<dbReference type="SUPFAM" id="SSF52922">
    <property type="entry name" value="TK C-terminal domain-like"/>
    <property type="match status" value="1"/>
</dbReference>
<feature type="binding site" evidence="12">
    <location>
        <begin position="194"/>
        <end position="196"/>
    </location>
    <ligand>
        <name>thiamine diphosphate</name>
        <dbReference type="ChEBI" id="CHEBI:58937"/>
    </ligand>
</feature>
<dbReference type="Pfam" id="PF22613">
    <property type="entry name" value="Transketolase_C_1"/>
    <property type="match status" value="1"/>
</dbReference>
<dbReference type="GO" id="GO:0006098">
    <property type="term" value="P:pentose-phosphate shunt"/>
    <property type="evidence" value="ECO:0007669"/>
    <property type="project" value="TreeGrafter"/>
</dbReference>
<dbReference type="CDD" id="cd02012">
    <property type="entry name" value="TPP_TK"/>
    <property type="match status" value="1"/>
</dbReference>
<dbReference type="InterPro" id="IPR055152">
    <property type="entry name" value="Transketolase-like_C_2"/>
</dbReference>
<evidence type="ECO:0000256" key="5">
    <source>
        <dbReference type="ARBA" id="ARBA00022679"/>
    </source>
</evidence>
<feature type="binding site" evidence="11">
    <location>
        <position position="540"/>
    </location>
    <ligand>
        <name>substrate</name>
    </ligand>
</feature>
<feature type="binding site" evidence="11">
    <location>
        <position position="106"/>
    </location>
    <ligand>
        <name>substrate</name>
    </ligand>
</feature>
<feature type="binding site" evidence="11">
    <location>
        <position position="552"/>
    </location>
    <ligand>
        <name>substrate</name>
    </ligand>
</feature>
<dbReference type="InterPro" id="IPR020826">
    <property type="entry name" value="Transketolase_BS"/>
</dbReference>
<dbReference type="EC" id="2.2.1.1" evidence="4"/>
<evidence type="ECO:0000256" key="6">
    <source>
        <dbReference type="ARBA" id="ARBA00022723"/>
    </source>
</evidence>
<feature type="binding site" evidence="11">
    <location>
        <position position="599"/>
    </location>
    <ligand>
        <name>substrate</name>
    </ligand>
</feature>
<dbReference type="GO" id="GO:0046872">
    <property type="term" value="F:metal ion binding"/>
    <property type="evidence" value="ECO:0007669"/>
    <property type="project" value="UniProtKB-KW"/>
</dbReference>
<evidence type="ECO:0000256" key="15">
    <source>
        <dbReference type="SAM" id="MobiDB-lite"/>
    </source>
</evidence>
<comment type="catalytic activity">
    <reaction evidence="9">
        <text>D-sedoheptulose 7-phosphate + D-glyceraldehyde 3-phosphate = aldehydo-D-ribose 5-phosphate + D-xylulose 5-phosphate</text>
        <dbReference type="Rhea" id="RHEA:10508"/>
        <dbReference type="ChEBI" id="CHEBI:57483"/>
        <dbReference type="ChEBI" id="CHEBI:57737"/>
        <dbReference type="ChEBI" id="CHEBI:58273"/>
        <dbReference type="ChEBI" id="CHEBI:59776"/>
        <dbReference type="EC" id="2.2.1.1"/>
    </reaction>
</comment>
<feature type="binding site" evidence="11">
    <location>
        <position position="548"/>
    </location>
    <ligand>
        <name>substrate</name>
    </ligand>
</feature>
<dbReference type="PROSITE" id="PS00802">
    <property type="entry name" value="TRANSKETOLASE_2"/>
    <property type="match status" value="1"/>
</dbReference>
<feature type="compositionally biased region" description="Low complexity" evidence="15">
    <location>
        <begin position="837"/>
        <end position="848"/>
    </location>
</feature>
<dbReference type="FunFam" id="3.40.50.970:FF:000004">
    <property type="entry name" value="Transketolase"/>
    <property type="match status" value="1"/>
</dbReference>
<evidence type="ECO:0000256" key="7">
    <source>
        <dbReference type="ARBA" id="ARBA00022842"/>
    </source>
</evidence>
<evidence type="ECO:0000256" key="11">
    <source>
        <dbReference type="PIRSR" id="PIRSR605478-2"/>
    </source>
</evidence>
<organism evidence="17">
    <name type="scientific">Chromera velia CCMP2878</name>
    <dbReference type="NCBI Taxonomy" id="1169474"/>
    <lineage>
        <taxon>Eukaryota</taxon>
        <taxon>Sar</taxon>
        <taxon>Alveolata</taxon>
        <taxon>Colpodellida</taxon>
        <taxon>Chromeraceae</taxon>
        <taxon>Chromera</taxon>
    </lineage>
</organism>
<feature type="binding site" evidence="11">
    <location>
        <position position="463"/>
    </location>
    <ligand>
        <name>substrate</name>
    </ligand>
</feature>
<keyword evidence="7 13" id="KW-0460">Magnesium</keyword>
<dbReference type="PANTHER" id="PTHR43522">
    <property type="entry name" value="TRANSKETOLASE"/>
    <property type="match status" value="1"/>
</dbReference>
<feature type="compositionally biased region" description="Pro residues" evidence="15">
    <location>
        <begin position="894"/>
        <end position="903"/>
    </location>
</feature>
<evidence type="ECO:0000313" key="17">
    <source>
        <dbReference type="EMBL" id="CEM31080.1"/>
    </source>
</evidence>
<keyword evidence="5" id="KW-0808">Transferase</keyword>
<feature type="binding site" evidence="11">
    <location>
        <position position="436"/>
    </location>
    <ligand>
        <name>substrate</name>
    </ligand>
</feature>
<feature type="compositionally biased region" description="Basic and acidic residues" evidence="15">
    <location>
        <begin position="69"/>
        <end position="82"/>
    </location>
</feature>
<dbReference type="InterPro" id="IPR049557">
    <property type="entry name" value="Transketolase_CS"/>
</dbReference>
<dbReference type="GO" id="GO:0004802">
    <property type="term" value="F:transketolase activity"/>
    <property type="evidence" value="ECO:0007669"/>
    <property type="project" value="UniProtKB-EC"/>
</dbReference>
<protein>
    <recommendedName>
        <fullName evidence="4">transketolase</fullName>
        <ecNumber evidence="4">2.2.1.1</ecNumber>
    </recommendedName>
</protein>
<comment type="similarity">
    <text evidence="2">Belongs to the transketolase family.</text>
</comment>
<evidence type="ECO:0000256" key="3">
    <source>
        <dbReference type="ARBA" id="ARBA00011738"/>
    </source>
</evidence>
<dbReference type="InterPro" id="IPR033247">
    <property type="entry name" value="Transketolase_fam"/>
</dbReference>
<comment type="subunit">
    <text evidence="3">Homodimer.</text>
</comment>
<feature type="compositionally biased region" description="Pro residues" evidence="15">
    <location>
        <begin position="849"/>
        <end position="877"/>
    </location>
</feature>
<dbReference type="PANTHER" id="PTHR43522:SF2">
    <property type="entry name" value="TRANSKETOLASE 1-RELATED"/>
    <property type="match status" value="1"/>
</dbReference>
<gene>
    <name evidence="17" type="ORF">Cvel_4889</name>
</gene>
<dbReference type="PROSITE" id="PS00801">
    <property type="entry name" value="TRANSKETOLASE_1"/>
    <property type="match status" value="1"/>
</dbReference>
<feature type="binding site" evidence="13">
    <location>
        <position position="267"/>
    </location>
    <ligand>
        <name>Mg(2+)</name>
        <dbReference type="ChEBI" id="CHEBI:18420"/>
    </ligand>
</feature>
<dbReference type="SMART" id="SM00861">
    <property type="entry name" value="Transket_pyr"/>
    <property type="match status" value="1"/>
</dbReference>
<evidence type="ECO:0000256" key="1">
    <source>
        <dbReference type="ARBA" id="ARBA00001941"/>
    </source>
</evidence>
<sequence length="903" mass="96892">MHNCARGSSRRKDRFAAHRCRARRQSTVLLRLWSWNRFDSSFEGTLLTRLRHTMAPKRKAAAASAASADSKKTRTSTRDGREVDKRSINTIRVLGAEQPSAAKSGHPGAPMGCAPMAHALFGYQMNYCGEKPDWPNRDRFVLSNGHGCALLYTMLHLGGFDVSLDDLKNFRQIGSKTPGHPESFCTPGVEVITGPLGQGISSAVGLAVGAHHMAATYNKKKFDLFDSFVYCIVGDGCLMEGVASEACSLAGRLELGRLICLYDSNDISIDGSTDLSFSEDVAMRFKSYGWHVLEVSDGDGSHIKILEAVEKAQKHKEAPSLVIVRTTIGFGSKLAGTEKVHGAPLATDDLAAVKTAFGFDPEKSFQIPKDVKEFYKEKRESNRRAYQSWLTLFEKYAAAYPEEAKEIKRRFEGTLPEGVLSSLPEWAPDAKAEGTRNSSGKCLNAVAKVLPELIGGSADLTGSNCTKIEGWSDFDFKTMEQKYLRFGVREHAMAAICNGLFNFGGFRPFAATFLNFVTYAWGAVRLSALGRCGILYIATHDSIELGEDGPTHQPIETLALCRATPNMLTMRPGDGPETAGCYKLWLQNRTRPSVMALCRSGVPRLPGTCAEGTEKGGYVIADWPASGSAVPKVVIGSCGSELHIAAAAREVLMKMEPLAVNVRLVSIPCFEVFGEQSQEYIESVFGGKRGGVKRIFIEATSDNGVYKFFDDFIGMSSFGQSAPRGDCWKYFGFTKTKIANKILSSLGLSNQLPVPEDENMKMHGEHHEITTHPVATITALPPAREDEEEEAEPEAPKPPIPVPAVSIGMAPGTRAVAGAAGGPPSGPPSPAPPVAPPAEATASSSAPAEQPPPPPPQPEANGPVVPPSAPVPAPPPADAGDADVEMGVVEDAAPVPPPPPPAE</sequence>
<feature type="binding site" evidence="13">
    <location>
        <position position="235"/>
    </location>
    <ligand>
        <name>Mg(2+)</name>
        <dbReference type="ChEBI" id="CHEBI:18420"/>
    </ligand>
</feature>
<accession>A0A0G4GLZ4</accession>
<dbReference type="AlphaFoldDB" id="A0A0G4GLZ4"/>
<evidence type="ECO:0000256" key="9">
    <source>
        <dbReference type="ARBA" id="ARBA00049473"/>
    </source>
</evidence>
<dbReference type="Gene3D" id="3.40.50.920">
    <property type="match status" value="1"/>
</dbReference>
<feature type="binding site" evidence="12">
    <location>
        <position position="236"/>
    </location>
    <ligand>
        <name>thiamine diphosphate</name>
        <dbReference type="ChEBI" id="CHEBI:58937"/>
    </ligand>
</feature>
<evidence type="ECO:0000256" key="8">
    <source>
        <dbReference type="ARBA" id="ARBA00023052"/>
    </source>
</evidence>
<feature type="compositionally biased region" description="Pro residues" evidence="15">
    <location>
        <begin position="824"/>
        <end position="836"/>
    </location>
</feature>
<comment type="cofactor">
    <cofactor evidence="1">
        <name>Co(2+)</name>
        <dbReference type="ChEBI" id="CHEBI:48828"/>
    </cofactor>
</comment>
<evidence type="ECO:0000256" key="2">
    <source>
        <dbReference type="ARBA" id="ARBA00007131"/>
    </source>
</evidence>
<feature type="binding site" evidence="12">
    <location>
        <position position="516"/>
    </location>
    <ligand>
        <name>thiamine diphosphate</name>
        <dbReference type="ChEBI" id="CHEBI:58937"/>
    </ligand>
</feature>
<proteinExistence type="inferred from homology"/>
<feature type="binding site" evidence="11">
    <location>
        <position position="341"/>
    </location>
    <ligand>
        <name>substrate</name>
    </ligand>
</feature>
<feature type="active site" description="Proton donor" evidence="10">
    <location>
        <position position="490"/>
    </location>
</feature>
<feature type="site" description="Important for catalytic activity" evidence="14">
    <location>
        <position position="106"/>
    </location>
</feature>
<dbReference type="FunFam" id="3.40.50.970:FF:000003">
    <property type="entry name" value="Transketolase"/>
    <property type="match status" value="1"/>
</dbReference>
<dbReference type="Pfam" id="PF00456">
    <property type="entry name" value="Transketolase_N"/>
    <property type="match status" value="1"/>
</dbReference>
<reference evidence="17" key="1">
    <citation type="submission" date="2014-11" db="EMBL/GenBank/DDBJ databases">
        <authorList>
            <person name="Otto D Thomas"/>
            <person name="Naeem Raeece"/>
        </authorList>
    </citation>
    <scope>NUCLEOTIDE SEQUENCE</scope>
</reference>
<comment type="cofactor">
    <cofactor evidence="12">
        <name>thiamine diphosphate</name>
        <dbReference type="ChEBI" id="CHEBI:58937"/>
    </cofactor>
    <text evidence="12">Binds 1 thiamine pyrophosphate per subunit. During the reaction, the substrate forms a covalent intermediate with the cofactor.</text>
</comment>
<dbReference type="Gene3D" id="3.40.50.970">
    <property type="match status" value="2"/>
</dbReference>
<dbReference type="GO" id="GO:0005829">
    <property type="term" value="C:cytosol"/>
    <property type="evidence" value="ECO:0007669"/>
    <property type="project" value="TreeGrafter"/>
</dbReference>
<dbReference type="NCBIfam" id="TIGR00232">
    <property type="entry name" value="tktlase_bact"/>
    <property type="match status" value="1"/>
</dbReference>
<dbReference type="EMBL" id="CDMZ01001337">
    <property type="protein sequence ID" value="CEM31080.1"/>
    <property type="molecule type" value="Genomic_DNA"/>
</dbReference>
<dbReference type="InterPro" id="IPR029061">
    <property type="entry name" value="THDP-binding"/>
</dbReference>
<evidence type="ECO:0000256" key="14">
    <source>
        <dbReference type="PIRSR" id="PIRSR605478-5"/>
    </source>
</evidence>
<dbReference type="InterPro" id="IPR005474">
    <property type="entry name" value="Transketolase_N"/>
</dbReference>
<keyword evidence="8 12" id="KW-0786">Thiamine pyrophosphate</keyword>
<dbReference type="InterPro" id="IPR009014">
    <property type="entry name" value="Transketo_C/PFOR_II"/>
</dbReference>
<feature type="region of interest" description="Disordered" evidence="15">
    <location>
        <begin position="782"/>
        <end position="903"/>
    </location>
</feature>
<feature type="binding site" evidence="12">
    <location>
        <position position="341"/>
    </location>
    <ligand>
        <name>thiamine diphosphate</name>
        <dbReference type="ChEBI" id="CHEBI:58937"/>
    </ligand>
</feature>
<feature type="binding site" evidence="13">
    <location>
        <position position="265"/>
    </location>
    <ligand>
        <name>Mg(2+)</name>
        <dbReference type="ChEBI" id="CHEBI:18420"/>
    </ligand>
</feature>
<feature type="site" description="Important for catalytic activity" evidence="14">
    <location>
        <position position="341"/>
    </location>
</feature>
<dbReference type="VEuPathDB" id="CryptoDB:Cvel_4889"/>
<feature type="binding site" evidence="12">
    <location>
        <position position="265"/>
    </location>
    <ligand>
        <name>thiamine diphosphate</name>
        <dbReference type="ChEBI" id="CHEBI:58937"/>
    </ligand>
</feature>
<dbReference type="InterPro" id="IPR005475">
    <property type="entry name" value="Transketolase-like_Pyr-bd"/>
</dbReference>
<name>A0A0G4GLZ4_9ALVE</name>
<dbReference type="Pfam" id="PF02779">
    <property type="entry name" value="Transket_pyr"/>
    <property type="match status" value="1"/>
</dbReference>
<dbReference type="SUPFAM" id="SSF52518">
    <property type="entry name" value="Thiamin diphosphate-binding fold (THDP-binding)"/>
    <property type="match status" value="2"/>
</dbReference>
<feature type="region of interest" description="Disordered" evidence="15">
    <location>
        <begin position="58"/>
        <end position="82"/>
    </location>
</feature>
<comment type="cofactor">
    <cofactor evidence="13">
        <name>Mg(2+)</name>
        <dbReference type="ChEBI" id="CHEBI:18420"/>
    </cofactor>
    <text evidence="13">Binds 1 Mg(2+) ion per subunit. Can also utilize other divalent metal cations, such as Ca(2+), Mn(2+) and Co(2+).</text>
</comment>
<keyword evidence="6 13" id="KW-0479">Metal-binding</keyword>
<evidence type="ECO:0000256" key="4">
    <source>
        <dbReference type="ARBA" id="ARBA00013152"/>
    </source>
</evidence>
<dbReference type="InterPro" id="IPR005478">
    <property type="entry name" value="Transketolase_bac-like"/>
</dbReference>
<evidence type="ECO:0000256" key="12">
    <source>
        <dbReference type="PIRSR" id="PIRSR605478-3"/>
    </source>
</evidence>
<feature type="domain" description="Transketolase-like pyrimidine-binding" evidence="16">
    <location>
        <begin position="433"/>
        <end position="604"/>
    </location>
</feature>
<dbReference type="PhylomeDB" id="A0A0G4GLZ4"/>
<evidence type="ECO:0000259" key="16">
    <source>
        <dbReference type="SMART" id="SM00861"/>
    </source>
</evidence>
<evidence type="ECO:0000256" key="13">
    <source>
        <dbReference type="PIRSR" id="PIRSR605478-4"/>
    </source>
</evidence>
<dbReference type="CDD" id="cd07033">
    <property type="entry name" value="TPP_PYR_DXS_TK_like"/>
    <property type="match status" value="1"/>
</dbReference>
<evidence type="ECO:0000256" key="10">
    <source>
        <dbReference type="PIRSR" id="PIRSR605478-1"/>
    </source>
</evidence>
<feature type="binding site" evidence="12">
    <location>
        <position position="146"/>
    </location>
    <ligand>
        <name>thiamine diphosphate</name>
        <dbReference type="ChEBI" id="CHEBI:58937"/>
    </ligand>
</feature>